<comment type="caution">
    <text evidence="1">The sequence shown here is derived from an EMBL/GenBank/DDBJ whole genome shotgun (WGS) entry which is preliminary data.</text>
</comment>
<protein>
    <submittedName>
        <fullName evidence="1">Uncharacterized protein</fullName>
    </submittedName>
</protein>
<name>A0AC60QQG1_IXOPE</name>
<evidence type="ECO:0000313" key="1">
    <source>
        <dbReference type="EMBL" id="KAG0439417.1"/>
    </source>
</evidence>
<accession>A0AC60QQG1</accession>
<dbReference type="Proteomes" id="UP000805193">
    <property type="component" value="Unassembled WGS sequence"/>
</dbReference>
<evidence type="ECO:0000313" key="2">
    <source>
        <dbReference type="Proteomes" id="UP000805193"/>
    </source>
</evidence>
<organism evidence="1 2">
    <name type="scientific">Ixodes persulcatus</name>
    <name type="common">Taiga tick</name>
    <dbReference type="NCBI Taxonomy" id="34615"/>
    <lineage>
        <taxon>Eukaryota</taxon>
        <taxon>Metazoa</taxon>
        <taxon>Ecdysozoa</taxon>
        <taxon>Arthropoda</taxon>
        <taxon>Chelicerata</taxon>
        <taxon>Arachnida</taxon>
        <taxon>Acari</taxon>
        <taxon>Parasitiformes</taxon>
        <taxon>Ixodida</taxon>
        <taxon>Ixodoidea</taxon>
        <taxon>Ixodidae</taxon>
        <taxon>Ixodinae</taxon>
        <taxon>Ixodes</taxon>
    </lineage>
</organism>
<gene>
    <name evidence="1" type="ORF">HPB47_016656</name>
</gene>
<dbReference type="EMBL" id="JABSTQ010005397">
    <property type="protein sequence ID" value="KAG0439417.1"/>
    <property type="molecule type" value="Genomic_DNA"/>
</dbReference>
<proteinExistence type="predicted"/>
<sequence length="817" mass="90416">MAETPHESMDQDTRDKSVRDHEPPGDTSELQGSQTHTTGEGSGSFQDCSTVHQDDGNNLPWTEILRRRDKRRSARNLQKPDNVPEASTRESVRSNMAADTGKGGKNRISPSASPNNPAKNGGSQTKRKPVAKRLPPLPRDHYKVVIRPFDGLTLAEKAPQEMMNALATACGLKEQEGEDSTIRIRKDQNLMIFSTPDVGTAERMARVKHLSLNGQDYDIGAYIAAPDDSCRGVITKIGFGFSTEYLTEKIRPMGPEGPRVLNARMMGKSDAVLITFQGIRVPRFVRFGMVECRCKPYFPKEQVCDVCLGLGHRRDICPYPEQNKCSTCGLLNGDMEEKEYSPYCIHCKGQHPSTDSNARAEEQQRRRQFKGTREQQNQNNTNARQPLQQWQRQLSPPTMTSQFHWPALESRGVATTNPYALLANTGPESYAAALTQAPGWNPGYQHFYHGPTMGIPVPSEHGPAPGTSGKKEKNPERKPNGRHKIQQDQGEVQGPTATGSTDRGEQVSRAGQSPQSSITTPHPTHTPQTNTPVRPRSTTTGELSPKPPPAKRALIEQQNNKTQNEPDFVTREEFYREVRALHAELQTAKFELMQAFYLVLKETGLINELTTSSLSQTGNPIILQVVAAQTPNPNVTEAIQPNPSAQAIGQRTRLDRTRTGRALLRRLGYDGHATRKEDESERKPAHPTIAAKIRTMPIPRNMHPVVHAGRRLARDDPDVLYADAASYFYSHLGQVHRGVRPERYRGICPGCNSPTPTLYHCTWACPTPLGEGIRPIPNPSTSSWETALLGSGSEQQRELIARARKIAVACGALDVGT</sequence>
<keyword evidence="2" id="KW-1185">Reference proteome</keyword>
<reference evidence="1 2" key="1">
    <citation type="journal article" date="2020" name="Cell">
        <title>Large-Scale Comparative Analyses of Tick Genomes Elucidate Their Genetic Diversity and Vector Capacities.</title>
        <authorList>
            <consortium name="Tick Genome and Microbiome Consortium (TIGMIC)"/>
            <person name="Jia N."/>
            <person name="Wang J."/>
            <person name="Shi W."/>
            <person name="Du L."/>
            <person name="Sun Y."/>
            <person name="Zhan W."/>
            <person name="Jiang J.F."/>
            <person name="Wang Q."/>
            <person name="Zhang B."/>
            <person name="Ji P."/>
            <person name="Bell-Sakyi L."/>
            <person name="Cui X.M."/>
            <person name="Yuan T.T."/>
            <person name="Jiang B.G."/>
            <person name="Yang W.F."/>
            <person name="Lam T.T."/>
            <person name="Chang Q.C."/>
            <person name="Ding S.J."/>
            <person name="Wang X.J."/>
            <person name="Zhu J.G."/>
            <person name="Ruan X.D."/>
            <person name="Zhao L."/>
            <person name="Wei J.T."/>
            <person name="Ye R.Z."/>
            <person name="Que T.C."/>
            <person name="Du C.H."/>
            <person name="Zhou Y.H."/>
            <person name="Cheng J.X."/>
            <person name="Dai P.F."/>
            <person name="Guo W.B."/>
            <person name="Han X.H."/>
            <person name="Huang E.J."/>
            <person name="Li L.F."/>
            <person name="Wei W."/>
            <person name="Gao Y.C."/>
            <person name="Liu J.Z."/>
            <person name="Shao H.Z."/>
            <person name="Wang X."/>
            <person name="Wang C.C."/>
            <person name="Yang T.C."/>
            <person name="Huo Q.B."/>
            <person name="Li W."/>
            <person name="Chen H.Y."/>
            <person name="Chen S.E."/>
            <person name="Zhou L.G."/>
            <person name="Ni X.B."/>
            <person name="Tian J.H."/>
            <person name="Sheng Y."/>
            <person name="Liu T."/>
            <person name="Pan Y.S."/>
            <person name="Xia L.Y."/>
            <person name="Li J."/>
            <person name="Zhao F."/>
            <person name="Cao W.C."/>
        </authorList>
    </citation>
    <scope>NUCLEOTIDE SEQUENCE [LARGE SCALE GENOMIC DNA]</scope>
    <source>
        <strain evidence="1">Iper-2018</strain>
    </source>
</reference>